<reference evidence="3 4" key="1">
    <citation type="submission" date="2019-03" db="EMBL/GenBank/DDBJ databases">
        <title>Ramlibacter rhizophilus CCTCC AB2015357, whole genome shotgun sequence.</title>
        <authorList>
            <person name="Zhang X."/>
            <person name="Feng G."/>
            <person name="Zhu H."/>
        </authorList>
    </citation>
    <scope>NUCLEOTIDE SEQUENCE [LARGE SCALE GENOMIC DNA]</scope>
    <source>
        <strain evidence="3 4">CCTCC AB2015357</strain>
    </source>
</reference>
<keyword evidence="4" id="KW-1185">Reference proteome</keyword>
<sequence>MPRSDSTLSTFTAGDGENIAVQHWRLPAGAVRRGAVLLVHGLGEHAGRHERLAQRLVAWGFEVHGYDQCGHGESSGRRGRIPSIRRLLQDLQDLIEATRRRLAPGEPLIVLGHSMGALVVTRLLLLRDMPVDGVVLSSPAFMLRLGPVQRFMLRIVPRLAPDLAVGNGIAPEALSHDPDVVDAYRSDPLVHDRVSGRLARFMAEAGTRVLAQAGRWKLPTLLVWGGSDCVVDPRGSRRFAERTPPGVVRACAFRGLFHEVFNEMEAEPVYAALQRWLEETFPPPPRGAAPASPVPQRMPPPAAPIPS</sequence>
<dbReference type="InterPro" id="IPR051044">
    <property type="entry name" value="MAG_DAG_Lipase"/>
</dbReference>
<dbReference type="InterPro" id="IPR029058">
    <property type="entry name" value="AB_hydrolase_fold"/>
</dbReference>
<keyword evidence="3" id="KW-0378">Hydrolase</keyword>
<dbReference type="EMBL" id="SMLL01000006">
    <property type="protein sequence ID" value="TFY97936.1"/>
    <property type="molecule type" value="Genomic_DNA"/>
</dbReference>
<dbReference type="PANTHER" id="PTHR11614">
    <property type="entry name" value="PHOSPHOLIPASE-RELATED"/>
    <property type="match status" value="1"/>
</dbReference>
<dbReference type="SUPFAM" id="SSF53474">
    <property type="entry name" value="alpha/beta-Hydrolases"/>
    <property type="match status" value="1"/>
</dbReference>
<feature type="domain" description="Serine aminopeptidase S33" evidence="2">
    <location>
        <begin position="33"/>
        <end position="264"/>
    </location>
</feature>
<dbReference type="AlphaFoldDB" id="A0A4Z0BF31"/>
<gene>
    <name evidence="3" type="ORF">EZ242_15915</name>
</gene>
<organism evidence="3 4">
    <name type="scientific">Ramlibacter rhizophilus</name>
    <dbReference type="NCBI Taxonomy" id="1781167"/>
    <lineage>
        <taxon>Bacteria</taxon>
        <taxon>Pseudomonadati</taxon>
        <taxon>Pseudomonadota</taxon>
        <taxon>Betaproteobacteria</taxon>
        <taxon>Burkholderiales</taxon>
        <taxon>Comamonadaceae</taxon>
        <taxon>Ramlibacter</taxon>
    </lineage>
</organism>
<protein>
    <submittedName>
        <fullName evidence="3">Alpha/beta hydrolase</fullName>
    </submittedName>
</protein>
<dbReference type="Pfam" id="PF12146">
    <property type="entry name" value="Hydrolase_4"/>
    <property type="match status" value="1"/>
</dbReference>
<evidence type="ECO:0000259" key="2">
    <source>
        <dbReference type="Pfam" id="PF12146"/>
    </source>
</evidence>
<feature type="region of interest" description="Disordered" evidence="1">
    <location>
        <begin position="281"/>
        <end position="307"/>
    </location>
</feature>
<comment type="caution">
    <text evidence="3">The sequence shown here is derived from an EMBL/GenBank/DDBJ whole genome shotgun (WGS) entry which is preliminary data.</text>
</comment>
<dbReference type="GO" id="GO:0016787">
    <property type="term" value="F:hydrolase activity"/>
    <property type="evidence" value="ECO:0007669"/>
    <property type="project" value="UniProtKB-KW"/>
</dbReference>
<dbReference type="Proteomes" id="UP000297564">
    <property type="component" value="Unassembled WGS sequence"/>
</dbReference>
<evidence type="ECO:0000313" key="4">
    <source>
        <dbReference type="Proteomes" id="UP000297564"/>
    </source>
</evidence>
<dbReference type="OrthoDB" id="9806902at2"/>
<name>A0A4Z0BF31_9BURK</name>
<proteinExistence type="predicted"/>
<dbReference type="InterPro" id="IPR022742">
    <property type="entry name" value="Hydrolase_4"/>
</dbReference>
<accession>A0A4Z0BF31</accession>
<dbReference type="Gene3D" id="3.40.50.1820">
    <property type="entry name" value="alpha/beta hydrolase"/>
    <property type="match status" value="1"/>
</dbReference>
<evidence type="ECO:0000256" key="1">
    <source>
        <dbReference type="SAM" id="MobiDB-lite"/>
    </source>
</evidence>
<evidence type="ECO:0000313" key="3">
    <source>
        <dbReference type="EMBL" id="TFY97936.1"/>
    </source>
</evidence>